<protein>
    <submittedName>
        <fullName evidence="2">Group II intron reverse transcriptase/maturase</fullName>
    </submittedName>
</protein>
<dbReference type="InterPro" id="IPR043502">
    <property type="entry name" value="DNA/RNA_pol_sf"/>
</dbReference>
<dbReference type="CDD" id="cd01651">
    <property type="entry name" value="RT_G2_intron"/>
    <property type="match status" value="1"/>
</dbReference>
<keyword evidence="3" id="KW-1185">Reference proteome</keyword>
<keyword evidence="2" id="KW-0548">Nucleotidyltransferase</keyword>
<dbReference type="AlphaFoldDB" id="A0A0H4KH17"/>
<name>A0A0H4KH17_9BACI</name>
<dbReference type="GO" id="GO:0003964">
    <property type="term" value="F:RNA-directed DNA polymerase activity"/>
    <property type="evidence" value="ECO:0007669"/>
    <property type="project" value="UniProtKB-KW"/>
</dbReference>
<accession>A0A0H4KH17</accession>
<dbReference type="SUPFAM" id="SSF56672">
    <property type="entry name" value="DNA/RNA polymerases"/>
    <property type="match status" value="1"/>
</dbReference>
<evidence type="ECO:0000313" key="2">
    <source>
        <dbReference type="EMBL" id="AKO92101.1"/>
    </source>
</evidence>
<feature type="domain" description="Reverse transcriptase" evidence="1">
    <location>
        <begin position="88"/>
        <end position="353"/>
    </location>
</feature>
<evidence type="ECO:0000259" key="1">
    <source>
        <dbReference type="PROSITE" id="PS50878"/>
    </source>
</evidence>
<dbReference type="NCBIfam" id="TIGR04416">
    <property type="entry name" value="group_II_RT_mat"/>
    <property type="match status" value="1"/>
</dbReference>
<dbReference type="PANTHER" id="PTHR34047">
    <property type="entry name" value="NUCLEAR INTRON MATURASE 1, MITOCHONDRIAL-RELATED"/>
    <property type="match status" value="1"/>
</dbReference>
<dbReference type="InterPro" id="IPR030931">
    <property type="entry name" value="Group_II_RT_mat"/>
</dbReference>
<dbReference type="RefSeq" id="WP_048896749.1">
    <property type="nucleotide sequence ID" value="NZ_CP011974.1"/>
</dbReference>
<dbReference type="KEGG" id="beo:BEH_08310"/>
<dbReference type="PANTHER" id="PTHR34047:SF8">
    <property type="entry name" value="PROTEIN YKFC"/>
    <property type="match status" value="1"/>
</dbReference>
<gene>
    <name evidence="2" type="ORF">BEH_08310</name>
</gene>
<keyword evidence="2" id="KW-0808">Transferase</keyword>
<dbReference type="PROSITE" id="PS50878">
    <property type="entry name" value="RT_POL"/>
    <property type="match status" value="1"/>
</dbReference>
<dbReference type="OrthoDB" id="9793236at2"/>
<organism evidence="2 3">
    <name type="scientific">Priestia filamentosa</name>
    <dbReference type="NCBI Taxonomy" id="1402861"/>
    <lineage>
        <taxon>Bacteria</taxon>
        <taxon>Bacillati</taxon>
        <taxon>Bacillota</taxon>
        <taxon>Bacilli</taxon>
        <taxon>Bacillales</taxon>
        <taxon>Bacillaceae</taxon>
        <taxon>Priestia</taxon>
    </lineage>
</organism>
<dbReference type="InterPro" id="IPR051083">
    <property type="entry name" value="GrpII_Intron_Splice-Mob/Def"/>
</dbReference>
<dbReference type="InterPro" id="IPR003615">
    <property type="entry name" value="HNH_nuc"/>
</dbReference>
<dbReference type="Proteomes" id="UP000036202">
    <property type="component" value="Chromosome"/>
</dbReference>
<dbReference type="InterPro" id="IPR000477">
    <property type="entry name" value="RT_dom"/>
</dbReference>
<dbReference type="PATRIC" id="fig|135735.6.peg.1709"/>
<sequence length="660" mass="77170">MNDKSKPTLKDKKLRYNEYYGIQPVLDTLYQKATKGNSFKKLMPTITSDKNILLAFRNIKRNKGSKTSACDNVNIKDIERMEQSYFLNEVKRRFQNYQPQKVRRKEIPKTNGKTRPLGIPSMWDRIIQQCILQVLEPICEAQFCNRSYGFRPNRSAKHAIADSTKKINQQNLTYVVDVDIKGFFDEVNHAKLMRQIWTLGIRDKQLLVIIRKILKAPVQMPDGTTMFPTKGTPQGGILSPLLANINLNEFDWWISKQWETFKARRVKPRYRDGIWSNDHVTGVLSKCSNMKPMYIVRYADDFKIFTNTRNHAEKIFKACKMWLEERLKLHISTEKSKVTNLKKQESEFLGFSLKAVKKGKRKNGKTRYIAETHVSQKALEKTKQDLAKQVKKIQKTPNSNKAIKGISLYNSVIIGKHNYYRIATHVSLDFNKMALELDCMMYNRFPKPTRRGKSNTNGYTNIGKYEGKDKGIKPYLKSKMMRYLKQYPILPISYISHKNPLMKKQAINKYTLEGRALIYKNLADITETELKWLRENPVINERTTVEYNDNRISLYVAQKGKCSVTGEKLLPWEMHCHHKQLWSETKDDSYKNLTIIKPSVHRLIHATKKEIINQLLNELKLNEEQLDRLNKLRKLVKNGEICIESQIEVELNYEQLALFA</sequence>
<reference evidence="3" key="2">
    <citation type="submission" date="2015-06" db="EMBL/GenBank/DDBJ databases">
        <title>Genome Sequence of Bacillus endophyticus and Analysis of its Companion Mechanism in the Ketogulonigenium vulgare-Bacillus strain Consortium.</title>
        <authorList>
            <person name="Jia N."/>
            <person name="Du J."/>
            <person name="Ding M.-Z."/>
            <person name="Gao F."/>
            <person name="Yuan Y.-J."/>
        </authorList>
    </citation>
    <scope>NUCLEOTIDE SEQUENCE [LARGE SCALE GENOMIC DNA]</scope>
    <source>
        <strain evidence="3">Hbe603</strain>
    </source>
</reference>
<dbReference type="EMBL" id="CP011974">
    <property type="protein sequence ID" value="AKO92101.1"/>
    <property type="molecule type" value="Genomic_DNA"/>
</dbReference>
<reference evidence="2 3" key="1">
    <citation type="journal article" date="2015" name="PLoS ONE">
        <title>Genome Sequence of Bacillus endophyticus and Analysis of Its Companion Mechanism in the Ketogulonigenium vulgare-Bacillus Strain Consortium.</title>
        <authorList>
            <person name="Jia N."/>
            <person name="Du J."/>
            <person name="Ding M.Z."/>
            <person name="Gao F."/>
            <person name="Yuan Y.J."/>
        </authorList>
    </citation>
    <scope>NUCLEOTIDE SEQUENCE [LARGE SCALE GENOMIC DNA]</scope>
    <source>
        <strain evidence="2 3">Hbe603</strain>
    </source>
</reference>
<keyword evidence="2" id="KW-0695">RNA-directed DNA polymerase</keyword>
<dbReference type="CDD" id="cd00085">
    <property type="entry name" value="HNHc"/>
    <property type="match status" value="1"/>
</dbReference>
<dbReference type="Pfam" id="PF00078">
    <property type="entry name" value="RVT_1"/>
    <property type="match status" value="1"/>
</dbReference>
<proteinExistence type="predicted"/>
<evidence type="ECO:0000313" key="3">
    <source>
        <dbReference type="Proteomes" id="UP000036202"/>
    </source>
</evidence>